<evidence type="ECO:0000313" key="2">
    <source>
        <dbReference type="Proteomes" id="UP001161247"/>
    </source>
</evidence>
<reference evidence="1" key="1">
    <citation type="submission" date="2023-03" db="EMBL/GenBank/DDBJ databases">
        <authorList>
            <person name="Julca I."/>
        </authorList>
    </citation>
    <scope>NUCLEOTIDE SEQUENCE</scope>
</reference>
<keyword evidence="2" id="KW-1185">Reference proteome</keyword>
<protein>
    <submittedName>
        <fullName evidence="1">OLC1v1008070C1</fullName>
    </submittedName>
</protein>
<dbReference type="EMBL" id="OX459123">
    <property type="protein sequence ID" value="CAI9108472.1"/>
    <property type="molecule type" value="Genomic_DNA"/>
</dbReference>
<evidence type="ECO:0000313" key="1">
    <source>
        <dbReference type="EMBL" id="CAI9108472.1"/>
    </source>
</evidence>
<gene>
    <name evidence="1" type="ORF">OLC1_LOCUS16556</name>
</gene>
<dbReference type="Proteomes" id="UP001161247">
    <property type="component" value="Chromosome 6"/>
</dbReference>
<proteinExistence type="predicted"/>
<name>A0AAV1DN76_OLDCO</name>
<organism evidence="1 2">
    <name type="scientific">Oldenlandia corymbosa var. corymbosa</name>
    <dbReference type="NCBI Taxonomy" id="529605"/>
    <lineage>
        <taxon>Eukaryota</taxon>
        <taxon>Viridiplantae</taxon>
        <taxon>Streptophyta</taxon>
        <taxon>Embryophyta</taxon>
        <taxon>Tracheophyta</taxon>
        <taxon>Spermatophyta</taxon>
        <taxon>Magnoliopsida</taxon>
        <taxon>eudicotyledons</taxon>
        <taxon>Gunneridae</taxon>
        <taxon>Pentapetalae</taxon>
        <taxon>asterids</taxon>
        <taxon>lamiids</taxon>
        <taxon>Gentianales</taxon>
        <taxon>Rubiaceae</taxon>
        <taxon>Rubioideae</taxon>
        <taxon>Spermacoceae</taxon>
        <taxon>Hedyotis-Oldenlandia complex</taxon>
        <taxon>Oldenlandia</taxon>
    </lineage>
</organism>
<accession>A0AAV1DN76</accession>
<sequence>MASFGINKKASNIIVVSSMKHKAAAISASENTIPVRLAALLRAYAQILLFAFKVAMQTEQRASAPVVSAPETTLAATLSASIFDPGKWIQLYHKYGDSFVCNFATCFPSHR</sequence>
<dbReference type="AlphaFoldDB" id="A0AAV1DN76"/>